<name>A0A7X0D3T2_9ACTN</name>
<dbReference type="InterPro" id="IPR027417">
    <property type="entry name" value="P-loop_NTPase"/>
</dbReference>
<comment type="caution">
    <text evidence="3">The sequence shown here is derived from an EMBL/GenBank/DDBJ whole genome shotgun (WGS) entry which is preliminary data.</text>
</comment>
<keyword evidence="1" id="KW-0813">Transport</keyword>
<organism evidence="3 4">
    <name type="scientific">Nocardiopsis mwathae</name>
    <dbReference type="NCBI Taxonomy" id="1472723"/>
    <lineage>
        <taxon>Bacteria</taxon>
        <taxon>Bacillati</taxon>
        <taxon>Actinomycetota</taxon>
        <taxon>Actinomycetes</taxon>
        <taxon>Streptosporangiales</taxon>
        <taxon>Nocardiopsidaceae</taxon>
        <taxon>Nocardiopsis</taxon>
    </lineage>
</organism>
<dbReference type="EMBL" id="JACHDS010000001">
    <property type="protein sequence ID" value="MBB6170345.1"/>
    <property type="molecule type" value="Genomic_DNA"/>
</dbReference>
<reference evidence="3 4" key="1">
    <citation type="submission" date="2020-08" db="EMBL/GenBank/DDBJ databases">
        <title>Sequencing the genomes of 1000 actinobacteria strains.</title>
        <authorList>
            <person name="Klenk H.-P."/>
        </authorList>
    </citation>
    <scope>NUCLEOTIDE SEQUENCE [LARGE SCALE GENOMIC DNA]</scope>
    <source>
        <strain evidence="3 4">DSM 46659</strain>
    </source>
</reference>
<gene>
    <name evidence="3" type="ORF">HNR23_000405</name>
</gene>
<dbReference type="Gene3D" id="3.40.50.300">
    <property type="entry name" value="P-loop containing nucleotide triphosphate hydrolases"/>
    <property type="match status" value="1"/>
</dbReference>
<proteinExistence type="predicted"/>
<dbReference type="SUPFAM" id="SSF52540">
    <property type="entry name" value="P-loop containing nucleoside triphosphate hydrolases"/>
    <property type="match status" value="1"/>
</dbReference>
<dbReference type="RefSeq" id="WP_184072936.1">
    <property type="nucleotide sequence ID" value="NZ_JACHDS010000001.1"/>
</dbReference>
<evidence type="ECO:0000256" key="1">
    <source>
        <dbReference type="ARBA" id="ARBA00022448"/>
    </source>
</evidence>
<keyword evidence="2" id="KW-1278">Translocase</keyword>
<evidence type="ECO:0000313" key="3">
    <source>
        <dbReference type="EMBL" id="MBB6170345.1"/>
    </source>
</evidence>
<accession>A0A7X0D3T2</accession>
<dbReference type="Proteomes" id="UP000546642">
    <property type="component" value="Unassembled WGS sequence"/>
</dbReference>
<evidence type="ECO:0000313" key="4">
    <source>
        <dbReference type="Proteomes" id="UP000546642"/>
    </source>
</evidence>
<dbReference type="PANTHER" id="PTHR42794:SF1">
    <property type="entry name" value="HEMIN IMPORT ATP-BINDING PROTEIN HMUV"/>
    <property type="match status" value="1"/>
</dbReference>
<keyword evidence="4" id="KW-1185">Reference proteome</keyword>
<evidence type="ECO:0000256" key="2">
    <source>
        <dbReference type="ARBA" id="ARBA00022967"/>
    </source>
</evidence>
<protein>
    <submittedName>
        <fullName evidence="3">ABC-type hemin transport system ATPase subunit</fullName>
    </submittedName>
</protein>
<sequence>MATSAVAIRPTRAAPVLGGPPDPPSPIAALDIRHQELVLGIARAHAESGGAAVVVPHDLGSAAAYAHRMAVLSRGAIAVCGAPREVFSASLLSDVYRHEVEVLSHPRTGDLLVLPVGNGGRVDIRERPVG</sequence>
<dbReference type="AlphaFoldDB" id="A0A7X0D3T2"/>
<dbReference type="PANTHER" id="PTHR42794">
    <property type="entry name" value="HEMIN IMPORT ATP-BINDING PROTEIN HMUV"/>
    <property type="match status" value="1"/>
</dbReference>